<dbReference type="GO" id="GO:0005737">
    <property type="term" value="C:cytoplasm"/>
    <property type="evidence" value="ECO:0007669"/>
    <property type="project" value="TreeGrafter"/>
</dbReference>
<evidence type="ECO:0000313" key="7">
    <source>
        <dbReference type="Proteomes" id="UP000327044"/>
    </source>
</evidence>
<evidence type="ECO:0000256" key="3">
    <source>
        <dbReference type="SAM" id="MobiDB-lite"/>
    </source>
</evidence>
<dbReference type="PANTHER" id="PTHR16154">
    <property type="entry name" value="NEURABIN"/>
    <property type="match status" value="1"/>
</dbReference>
<dbReference type="InParanoid" id="A0A5N4AFS8"/>
<dbReference type="PROSITE" id="PS50105">
    <property type="entry name" value="SAM_DOMAIN"/>
    <property type="match status" value="1"/>
</dbReference>
<evidence type="ECO:0000256" key="4">
    <source>
        <dbReference type="SAM" id="SignalP"/>
    </source>
</evidence>
<dbReference type="InterPro" id="IPR001660">
    <property type="entry name" value="SAM"/>
</dbReference>
<feature type="signal peptide" evidence="4">
    <location>
        <begin position="1"/>
        <end position="18"/>
    </location>
</feature>
<dbReference type="SUPFAM" id="SSF47769">
    <property type="entry name" value="SAM/Pointed domain"/>
    <property type="match status" value="1"/>
</dbReference>
<keyword evidence="4" id="KW-0732">Signal</keyword>
<dbReference type="SMART" id="SM00454">
    <property type="entry name" value="SAM"/>
    <property type="match status" value="1"/>
</dbReference>
<dbReference type="EMBL" id="VVIM01000007">
    <property type="protein sequence ID" value="KAB0796164.1"/>
    <property type="molecule type" value="Genomic_DNA"/>
</dbReference>
<evidence type="ECO:0000256" key="2">
    <source>
        <dbReference type="ARBA" id="ARBA00023054"/>
    </source>
</evidence>
<feature type="region of interest" description="Disordered" evidence="3">
    <location>
        <begin position="68"/>
        <end position="100"/>
    </location>
</feature>
<keyword evidence="7" id="KW-1185">Reference proteome</keyword>
<keyword evidence="1" id="KW-0597">Phosphoprotein</keyword>
<dbReference type="GO" id="GO:0030425">
    <property type="term" value="C:dendrite"/>
    <property type="evidence" value="ECO:0007669"/>
    <property type="project" value="TreeGrafter"/>
</dbReference>
<dbReference type="GO" id="GO:0031175">
    <property type="term" value="P:neuron projection development"/>
    <property type="evidence" value="ECO:0007669"/>
    <property type="project" value="TreeGrafter"/>
</dbReference>
<protein>
    <recommendedName>
        <fullName evidence="5">SAM domain-containing protein</fullName>
    </recommendedName>
</protein>
<accession>A0A5N4AFS8</accession>
<dbReference type="Proteomes" id="UP000327044">
    <property type="component" value="Unassembled WGS sequence"/>
</dbReference>
<organism evidence="6 7">
    <name type="scientific">Photinus pyralis</name>
    <name type="common">Common eastern firefly</name>
    <name type="synonym">Lampyris pyralis</name>
    <dbReference type="NCBI Taxonomy" id="7054"/>
    <lineage>
        <taxon>Eukaryota</taxon>
        <taxon>Metazoa</taxon>
        <taxon>Ecdysozoa</taxon>
        <taxon>Arthropoda</taxon>
        <taxon>Hexapoda</taxon>
        <taxon>Insecta</taxon>
        <taxon>Pterygota</taxon>
        <taxon>Neoptera</taxon>
        <taxon>Endopterygota</taxon>
        <taxon>Coleoptera</taxon>
        <taxon>Polyphaga</taxon>
        <taxon>Elateriformia</taxon>
        <taxon>Elateroidea</taxon>
        <taxon>Lampyridae</taxon>
        <taxon>Lampyrinae</taxon>
        <taxon>Photinus</taxon>
    </lineage>
</organism>
<dbReference type="InterPro" id="IPR013761">
    <property type="entry name" value="SAM/pointed_sf"/>
</dbReference>
<sequence>MLLLTLMIQVCHWLLALGLEQHITKFLELQVNGTALMQLTSADFKILGICGDDKNRLKRKIKDLKMQAEKERKQIEKDRKEKEKLQKKADKMAEKASKKK</sequence>
<gene>
    <name evidence="6" type="ORF">PPYR_10225</name>
</gene>
<name>A0A5N4AFS8_PHOPY</name>
<dbReference type="Gene3D" id="1.10.150.50">
    <property type="entry name" value="Transcription Factor, Ets-1"/>
    <property type="match status" value="1"/>
</dbReference>
<reference evidence="6 7" key="1">
    <citation type="journal article" date="2018" name="Elife">
        <title>Firefly genomes illuminate parallel origins of bioluminescence in beetles.</title>
        <authorList>
            <person name="Fallon T.R."/>
            <person name="Lower S.E."/>
            <person name="Chang C.H."/>
            <person name="Bessho-Uehara M."/>
            <person name="Martin G.J."/>
            <person name="Bewick A.J."/>
            <person name="Behringer M."/>
            <person name="Debat H.J."/>
            <person name="Wong I."/>
            <person name="Day J.C."/>
            <person name="Suvorov A."/>
            <person name="Silva C.J."/>
            <person name="Stanger-Hall K.F."/>
            <person name="Hall D.W."/>
            <person name="Schmitz R.J."/>
            <person name="Nelson D.R."/>
            <person name="Lewis S.M."/>
            <person name="Shigenobu S."/>
            <person name="Bybee S.M."/>
            <person name="Larracuente A.M."/>
            <person name="Oba Y."/>
            <person name="Weng J.K."/>
        </authorList>
    </citation>
    <scope>NUCLEOTIDE SEQUENCE [LARGE SCALE GENOMIC DNA]</scope>
    <source>
        <strain evidence="6">1611_PpyrPB1</strain>
        <tissue evidence="6">Whole body</tissue>
    </source>
</reference>
<dbReference type="GO" id="GO:0007015">
    <property type="term" value="P:actin filament organization"/>
    <property type="evidence" value="ECO:0007669"/>
    <property type="project" value="TreeGrafter"/>
</dbReference>
<dbReference type="GO" id="GO:0019722">
    <property type="term" value="P:calcium-mediated signaling"/>
    <property type="evidence" value="ECO:0007669"/>
    <property type="project" value="TreeGrafter"/>
</dbReference>
<evidence type="ECO:0000259" key="5">
    <source>
        <dbReference type="PROSITE" id="PS50105"/>
    </source>
</evidence>
<comment type="caution">
    <text evidence="6">The sequence shown here is derived from an EMBL/GenBank/DDBJ whole genome shotgun (WGS) entry which is preliminary data.</text>
</comment>
<dbReference type="GO" id="GO:0051015">
    <property type="term" value="F:actin filament binding"/>
    <property type="evidence" value="ECO:0007669"/>
    <property type="project" value="TreeGrafter"/>
</dbReference>
<dbReference type="AlphaFoldDB" id="A0A5N4AFS8"/>
<feature type="chain" id="PRO_5024350291" description="SAM domain-containing protein" evidence="4">
    <location>
        <begin position="19"/>
        <end position="100"/>
    </location>
</feature>
<dbReference type="GO" id="GO:0015629">
    <property type="term" value="C:actin cytoskeleton"/>
    <property type="evidence" value="ECO:0007669"/>
    <property type="project" value="TreeGrafter"/>
</dbReference>
<dbReference type="GO" id="GO:0014069">
    <property type="term" value="C:postsynaptic density"/>
    <property type="evidence" value="ECO:0007669"/>
    <property type="project" value="TreeGrafter"/>
</dbReference>
<feature type="domain" description="SAM" evidence="5">
    <location>
        <begin position="9"/>
        <end position="49"/>
    </location>
</feature>
<dbReference type="Pfam" id="PF00536">
    <property type="entry name" value="SAM_1"/>
    <property type="match status" value="1"/>
</dbReference>
<evidence type="ECO:0000313" key="6">
    <source>
        <dbReference type="EMBL" id="KAB0796164.1"/>
    </source>
</evidence>
<dbReference type="PANTHER" id="PTHR16154:SF6">
    <property type="entry name" value="SPINOPHILIN, ISOFORM J"/>
    <property type="match status" value="1"/>
</dbReference>
<dbReference type="InterPro" id="IPR043446">
    <property type="entry name" value="Neurabin-like"/>
</dbReference>
<evidence type="ECO:0000256" key="1">
    <source>
        <dbReference type="ARBA" id="ARBA00022553"/>
    </source>
</evidence>
<proteinExistence type="predicted"/>
<keyword evidence="2" id="KW-0175">Coiled coil</keyword>